<accession>A0A4S4KHP6</accession>
<feature type="transmembrane region" description="Helical" evidence="1">
    <location>
        <begin position="54"/>
        <end position="73"/>
    </location>
</feature>
<dbReference type="Proteomes" id="UP000309038">
    <property type="component" value="Unassembled WGS sequence"/>
</dbReference>
<evidence type="ECO:0000259" key="2">
    <source>
        <dbReference type="Pfam" id="PF20151"/>
    </source>
</evidence>
<feature type="transmembrane region" description="Helical" evidence="1">
    <location>
        <begin position="119"/>
        <end position="143"/>
    </location>
</feature>
<keyword evidence="4" id="KW-1185">Reference proteome</keyword>
<keyword evidence="1" id="KW-1133">Transmembrane helix</keyword>
<feature type="transmembrane region" description="Helical" evidence="1">
    <location>
        <begin position="196"/>
        <end position="221"/>
    </location>
</feature>
<protein>
    <recommendedName>
        <fullName evidence="2">DUF6533 domain-containing protein</fullName>
    </recommendedName>
</protein>
<organism evidence="3 4">
    <name type="scientific">Hermanssonia centrifuga</name>
    <dbReference type="NCBI Taxonomy" id="98765"/>
    <lineage>
        <taxon>Eukaryota</taxon>
        <taxon>Fungi</taxon>
        <taxon>Dikarya</taxon>
        <taxon>Basidiomycota</taxon>
        <taxon>Agaricomycotina</taxon>
        <taxon>Agaricomycetes</taxon>
        <taxon>Polyporales</taxon>
        <taxon>Meruliaceae</taxon>
        <taxon>Hermanssonia</taxon>
    </lineage>
</organism>
<comment type="caution">
    <text evidence="3">The sequence shown here is derived from an EMBL/GenBank/DDBJ whole genome shotgun (WGS) entry which is preliminary data.</text>
</comment>
<sequence>MAGPSAQDLIVIADKRAVTTAAGAALSWMIWDTIIHFDVEVECIWRRPKLWVKIAYAFIRWLTIFHAGAVLTLNGSARFSTSGCRGWLIHELVYMEVLTLVVEVILVMRLYVLYNQNKIILWAMITFFIGEISMMIAVLAIVLPRMTFDSDCLVAAAPSFFMAYWLSSLAFETFLFVLTLVAFFKSVKREHGRHSILYVFVRDGTWAFALIFVCLLLNTLMYRLNKNPLAGMGYYWGLSVMSFAGSHVLLNIRRLGIPNYLSVTTLPTIHFNTGARPVETGLTTTVDTHAPSDGTESTAVDSVEMSALSLLQVNYEDIIA</sequence>
<dbReference type="Pfam" id="PF20151">
    <property type="entry name" value="DUF6533"/>
    <property type="match status" value="1"/>
</dbReference>
<reference evidence="3 4" key="1">
    <citation type="submission" date="2019-02" db="EMBL/GenBank/DDBJ databases">
        <title>Genome sequencing of the rare red list fungi Phlebia centrifuga.</title>
        <authorList>
            <person name="Buettner E."/>
            <person name="Kellner H."/>
        </authorList>
    </citation>
    <scope>NUCLEOTIDE SEQUENCE [LARGE SCALE GENOMIC DNA]</scope>
    <source>
        <strain evidence="3 4">DSM 108282</strain>
    </source>
</reference>
<dbReference type="AlphaFoldDB" id="A0A4S4KHP6"/>
<proteinExistence type="predicted"/>
<feature type="transmembrane region" description="Helical" evidence="1">
    <location>
        <begin position="233"/>
        <end position="252"/>
    </location>
</feature>
<evidence type="ECO:0000313" key="4">
    <source>
        <dbReference type="Proteomes" id="UP000309038"/>
    </source>
</evidence>
<evidence type="ECO:0000256" key="1">
    <source>
        <dbReference type="SAM" id="Phobius"/>
    </source>
</evidence>
<gene>
    <name evidence="3" type="ORF">EW026_g4597</name>
</gene>
<feature type="transmembrane region" description="Helical" evidence="1">
    <location>
        <begin position="93"/>
        <end position="112"/>
    </location>
</feature>
<feature type="domain" description="DUF6533" evidence="2">
    <location>
        <begin position="24"/>
        <end position="65"/>
    </location>
</feature>
<evidence type="ECO:0000313" key="3">
    <source>
        <dbReference type="EMBL" id="THG97380.1"/>
    </source>
</evidence>
<dbReference type="InterPro" id="IPR045340">
    <property type="entry name" value="DUF6533"/>
</dbReference>
<feature type="transmembrane region" description="Helical" evidence="1">
    <location>
        <begin position="163"/>
        <end position="184"/>
    </location>
</feature>
<dbReference type="EMBL" id="SGPJ01000171">
    <property type="protein sequence ID" value="THG97380.1"/>
    <property type="molecule type" value="Genomic_DNA"/>
</dbReference>
<keyword evidence="1" id="KW-0812">Transmembrane</keyword>
<keyword evidence="1" id="KW-0472">Membrane</keyword>
<name>A0A4S4KHP6_9APHY</name>